<comment type="similarity">
    <text evidence="2">In the central section; belongs to the CRISPR-associated helicase Cas3 family.</text>
</comment>
<evidence type="ECO:0000259" key="11">
    <source>
        <dbReference type="PROSITE" id="PS51643"/>
    </source>
</evidence>
<dbReference type="GO" id="GO:0046872">
    <property type="term" value="F:metal ion binding"/>
    <property type="evidence" value="ECO:0007669"/>
    <property type="project" value="UniProtKB-KW"/>
</dbReference>
<protein>
    <submittedName>
        <fullName evidence="12">CRISPR-associated helicase, Cas3 family</fullName>
    </submittedName>
</protein>
<dbReference type="GO" id="GO:0016787">
    <property type="term" value="F:hydrolase activity"/>
    <property type="evidence" value="ECO:0007669"/>
    <property type="project" value="UniProtKB-KW"/>
</dbReference>
<name>A0A484HII1_9BACT</name>
<evidence type="ECO:0000256" key="9">
    <source>
        <dbReference type="ARBA" id="ARBA00023118"/>
    </source>
</evidence>
<evidence type="ECO:0000256" key="2">
    <source>
        <dbReference type="ARBA" id="ARBA00009046"/>
    </source>
</evidence>
<evidence type="ECO:0000256" key="1">
    <source>
        <dbReference type="ARBA" id="ARBA00006847"/>
    </source>
</evidence>
<dbReference type="InterPro" id="IPR054712">
    <property type="entry name" value="Cas3-like_dom"/>
</dbReference>
<dbReference type="InterPro" id="IPR027417">
    <property type="entry name" value="P-loop_NTPase"/>
</dbReference>
<evidence type="ECO:0000313" key="12">
    <source>
        <dbReference type="EMBL" id="VEN72985.1"/>
    </source>
</evidence>
<dbReference type="GO" id="GO:0051607">
    <property type="term" value="P:defense response to virus"/>
    <property type="evidence" value="ECO:0007669"/>
    <property type="project" value="UniProtKB-KW"/>
</dbReference>
<dbReference type="GO" id="GO:0003676">
    <property type="term" value="F:nucleic acid binding"/>
    <property type="evidence" value="ECO:0007669"/>
    <property type="project" value="InterPro"/>
</dbReference>
<dbReference type="Gene3D" id="1.10.3210.30">
    <property type="match status" value="1"/>
</dbReference>
<proteinExistence type="inferred from homology"/>
<evidence type="ECO:0000256" key="6">
    <source>
        <dbReference type="ARBA" id="ARBA00022801"/>
    </source>
</evidence>
<dbReference type="CDD" id="cd09641">
    <property type="entry name" value="Cas3''_I"/>
    <property type="match status" value="1"/>
</dbReference>
<dbReference type="GO" id="GO:0005829">
    <property type="term" value="C:cytosol"/>
    <property type="evidence" value="ECO:0007669"/>
    <property type="project" value="TreeGrafter"/>
</dbReference>
<reference evidence="12" key="1">
    <citation type="submission" date="2019-01" db="EMBL/GenBank/DDBJ databases">
        <authorList>
            <consortium name="Genoscope - CEA"/>
            <person name="William W."/>
        </authorList>
    </citation>
    <scope>NUCLEOTIDE SEQUENCE</scope>
    <source>
        <strain evidence="12">CR-1</strain>
    </source>
</reference>
<evidence type="ECO:0000256" key="8">
    <source>
        <dbReference type="ARBA" id="ARBA00022840"/>
    </source>
</evidence>
<comment type="similarity">
    <text evidence="10">Belongs to the DEAD box helicase family.</text>
</comment>
<dbReference type="PANTHER" id="PTHR47959">
    <property type="entry name" value="ATP-DEPENDENT RNA HELICASE RHLE-RELATED"/>
    <property type="match status" value="1"/>
</dbReference>
<gene>
    <name evidence="12" type="ORF">EPICR_100028</name>
</gene>
<dbReference type="AlphaFoldDB" id="A0A484HII1"/>
<keyword evidence="9" id="KW-0051">Antiviral defense</keyword>
<dbReference type="SMART" id="SM00490">
    <property type="entry name" value="HELICc"/>
    <property type="match status" value="1"/>
</dbReference>
<dbReference type="InterPro" id="IPR001650">
    <property type="entry name" value="Helicase_C-like"/>
</dbReference>
<dbReference type="Gene3D" id="3.40.50.300">
    <property type="entry name" value="P-loop containing nucleotide triphosphate hydrolases"/>
    <property type="match status" value="2"/>
</dbReference>
<keyword evidence="7" id="KW-0347">Helicase</keyword>
<dbReference type="SUPFAM" id="SSF109604">
    <property type="entry name" value="HD-domain/PDEase-like"/>
    <property type="match status" value="1"/>
</dbReference>
<comment type="similarity">
    <text evidence="1">In the N-terminal section; belongs to the CRISPR-associated nuclease Cas3-HD family.</text>
</comment>
<dbReference type="PANTHER" id="PTHR47959:SF16">
    <property type="entry name" value="CRISPR-ASSOCIATED NUCLEASE_HELICASE CAS3-RELATED"/>
    <property type="match status" value="1"/>
</dbReference>
<keyword evidence="3" id="KW-0540">Nuclease</keyword>
<dbReference type="NCBIfam" id="TIGR01596">
    <property type="entry name" value="cas3_HD"/>
    <property type="match status" value="1"/>
</dbReference>
<dbReference type="SUPFAM" id="SSF52540">
    <property type="entry name" value="P-loop containing nucleoside triphosphate hydrolases"/>
    <property type="match status" value="1"/>
</dbReference>
<accession>A0A484HII1</accession>
<evidence type="ECO:0000256" key="3">
    <source>
        <dbReference type="ARBA" id="ARBA00022722"/>
    </source>
</evidence>
<dbReference type="InterPro" id="IPR050079">
    <property type="entry name" value="DEAD_box_RNA_helicase"/>
</dbReference>
<dbReference type="GO" id="GO:0003724">
    <property type="term" value="F:RNA helicase activity"/>
    <property type="evidence" value="ECO:0007669"/>
    <property type="project" value="TreeGrafter"/>
</dbReference>
<dbReference type="InterPro" id="IPR038257">
    <property type="entry name" value="CRISPR-assoc_Cas3_HD_sf"/>
</dbReference>
<dbReference type="Pfam" id="PF22590">
    <property type="entry name" value="Cas3-like_C_2"/>
    <property type="match status" value="1"/>
</dbReference>
<keyword evidence="8" id="KW-0067">ATP-binding</keyword>
<evidence type="ECO:0000256" key="7">
    <source>
        <dbReference type="ARBA" id="ARBA00022806"/>
    </source>
</evidence>
<dbReference type="NCBIfam" id="TIGR01587">
    <property type="entry name" value="cas3_core"/>
    <property type="match status" value="1"/>
</dbReference>
<dbReference type="InterPro" id="IPR006674">
    <property type="entry name" value="HD_domain"/>
</dbReference>
<dbReference type="GO" id="GO:0005524">
    <property type="term" value="F:ATP binding"/>
    <property type="evidence" value="ECO:0007669"/>
    <property type="project" value="UniProtKB-KW"/>
</dbReference>
<sequence>MLIMDICPHIKAKGSPEFTTLYAHLCHVESAIEKFAECLDFDVAIAKKGAVFHDIGKASTVFQKRLVGGYRMGQSTFRHEIASCFFISLISEKDQPALIEMIIAHHKSIEGDKNFKGILDLEEHEGDIFESHIKDWDVWKPDVLKILSAFGIKTRDISRSEAHANYLEVLNYCEKRIEDCGYSRWRGLLMSADHFASALSESTADYLKNTFKNPILDFYSRKSELYPLSLKKATSKKKHTIVVACTGAGKTDYLFRRCKGRVFYTLPFQASINAMYQRVKKDLSPSNPGLDIRILHSASKIAVNDELQEDIALQRLIGSSIKILTPWQLASIVFGTRGFESQIEDIKGCDVILDEIHTYTGVSKSIALKIVEALNYLGCRIHIGTATMPTSLYEQIIALLGEDFIEQVSLDESELKKFDRHRLFKINSWDDSDEIISHAIEKKQKILIVCNRIESAQSVFFRVKNLFPDIPSMLIHSRFKRGDRHEKEKKLLGLDEKGRPTGEFNTSPDACIVVSTQVVEVSLDISFDLMITETAPIDSLIQRFGRVNRKRSPSAIGLHKRVYLIAPPDDEKDCKPYELATLKDSFEVLDHDGILHESDYQRKIDHVFPVISTIDIETHTAFKGDGRWNIEALTHRNDSILVKLLEIESATAIIESDSEAYRNATCEEQALIEIPVKYYSVNDFYQLGCGGYPFVIPDQGYSDEMGLEINKAKEHQTDLSFI</sequence>
<feature type="domain" description="HD Cas3-type" evidence="11">
    <location>
        <begin position="14"/>
        <end position="195"/>
    </location>
</feature>
<dbReference type="InterPro" id="IPR011545">
    <property type="entry name" value="DEAD/DEAH_box_helicase_dom"/>
</dbReference>
<dbReference type="InterPro" id="IPR006483">
    <property type="entry name" value="CRISPR-assoc_Cas3_HD"/>
</dbReference>
<keyword evidence="5" id="KW-0547">Nucleotide-binding</keyword>
<dbReference type="InterPro" id="IPR006474">
    <property type="entry name" value="Helicase_Cas3_CRISPR-ass_core"/>
</dbReference>
<dbReference type="GO" id="GO:0004518">
    <property type="term" value="F:nuclease activity"/>
    <property type="evidence" value="ECO:0007669"/>
    <property type="project" value="UniProtKB-KW"/>
</dbReference>
<dbReference type="Pfam" id="PF01966">
    <property type="entry name" value="HD"/>
    <property type="match status" value="1"/>
</dbReference>
<keyword evidence="4" id="KW-0479">Metal-binding</keyword>
<keyword evidence="6" id="KW-0378">Hydrolase</keyword>
<organism evidence="12">
    <name type="scientific">uncultured Desulfobacteraceae bacterium</name>
    <dbReference type="NCBI Taxonomy" id="218296"/>
    <lineage>
        <taxon>Bacteria</taxon>
        <taxon>Pseudomonadati</taxon>
        <taxon>Thermodesulfobacteriota</taxon>
        <taxon>Desulfobacteria</taxon>
        <taxon>Desulfobacterales</taxon>
        <taxon>Desulfobacteraceae</taxon>
        <taxon>environmental samples</taxon>
    </lineage>
</organism>
<evidence type="ECO:0000256" key="5">
    <source>
        <dbReference type="ARBA" id="ARBA00022741"/>
    </source>
</evidence>
<dbReference type="Pfam" id="PF00270">
    <property type="entry name" value="DEAD"/>
    <property type="match status" value="1"/>
</dbReference>
<evidence type="ECO:0000256" key="10">
    <source>
        <dbReference type="ARBA" id="ARBA00038437"/>
    </source>
</evidence>
<dbReference type="PROSITE" id="PS51643">
    <property type="entry name" value="HD_CAS3"/>
    <property type="match status" value="1"/>
</dbReference>
<dbReference type="EMBL" id="CAACVI010000002">
    <property type="protein sequence ID" value="VEN72985.1"/>
    <property type="molecule type" value="Genomic_DNA"/>
</dbReference>
<evidence type="ECO:0000256" key="4">
    <source>
        <dbReference type="ARBA" id="ARBA00022723"/>
    </source>
</evidence>